<reference evidence="1" key="2">
    <citation type="journal article" date="2015" name="Data Brief">
        <title>Shoot transcriptome of the giant reed, Arundo donax.</title>
        <authorList>
            <person name="Barrero R.A."/>
            <person name="Guerrero F.D."/>
            <person name="Moolhuijzen P."/>
            <person name="Goolsby J.A."/>
            <person name="Tidwell J."/>
            <person name="Bellgard S.E."/>
            <person name="Bellgard M.I."/>
        </authorList>
    </citation>
    <scope>NUCLEOTIDE SEQUENCE</scope>
    <source>
        <tissue evidence="1">Shoot tissue taken approximately 20 cm above the soil surface</tissue>
    </source>
</reference>
<dbReference type="EMBL" id="GBRH01165082">
    <property type="protein sequence ID" value="JAE32814.1"/>
    <property type="molecule type" value="Transcribed_RNA"/>
</dbReference>
<reference evidence="1" key="1">
    <citation type="submission" date="2014-09" db="EMBL/GenBank/DDBJ databases">
        <authorList>
            <person name="Magalhaes I.L.F."/>
            <person name="Oliveira U."/>
            <person name="Santos F.R."/>
            <person name="Vidigal T.H.D.A."/>
            <person name="Brescovit A.D."/>
            <person name="Santos A.J."/>
        </authorList>
    </citation>
    <scope>NUCLEOTIDE SEQUENCE</scope>
    <source>
        <tissue evidence="1">Shoot tissue taken approximately 20 cm above the soil surface</tissue>
    </source>
</reference>
<accession>A0A0A9HAG8</accession>
<dbReference type="AlphaFoldDB" id="A0A0A9HAG8"/>
<organism evidence="1">
    <name type="scientific">Arundo donax</name>
    <name type="common">Giant reed</name>
    <name type="synonym">Donax arundinaceus</name>
    <dbReference type="NCBI Taxonomy" id="35708"/>
    <lineage>
        <taxon>Eukaryota</taxon>
        <taxon>Viridiplantae</taxon>
        <taxon>Streptophyta</taxon>
        <taxon>Embryophyta</taxon>
        <taxon>Tracheophyta</taxon>
        <taxon>Spermatophyta</taxon>
        <taxon>Magnoliopsida</taxon>
        <taxon>Liliopsida</taxon>
        <taxon>Poales</taxon>
        <taxon>Poaceae</taxon>
        <taxon>PACMAD clade</taxon>
        <taxon>Arundinoideae</taxon>
        <taxon>Arundineae</taxon>
        <taxon>Arundo</taxon>
    </lineage>
</organism>
<proteinExistence type="predicted"/>
<protein>
    <submittedName>
        <fullName evidence="1">Uncharacterized protein</fullName>
    </submittedName>
</protein>
<sequence length="18" mass="2138">MKVGCETKRREDKMTMPP</sequence>
<name>A0A0A9HAG8_ARUDO</name>
<evidence type="ECO:0000313" key="1">
    <source>
        <dbReference type="EMBL" id="JAE32814.1"/>
    </source>
</evidence>